<evidence type="ECO:0000259" key="3">
    <source>
        <dbReference type="Pfam" id="PF21110"/>
    </source>
</evidence>
<gene>
    <name evidence="4" type="ORF">A3C04_03185</name>
</gene>
<protein>
    <recommendedName>
        <fullName evidence="3">GlxA-like beta barrel domain-containing protein</fullName>
    </recommendedName>
</protein>
<keyword evidence="2" id="KW-0472">Membrane</keyword>
<keyword evidence="2" id="KW-0812">Transmembrane</keyword>
<evidence type="ECO:0000256" key="2">
    <source>
        <dbReference type="SAM" id="Phobius"/>
    </source>
</evidence>
<feature type="compositionally biased region" description="Basic and acidic residues" evidence="1">
    <location>
        <begin position="18"/>
        <end position="37"/>
    </location>
</feature>
<feature type="domain" description="GlxA-like beta barrel" evidence="3">
    <location>
        <begin position="131"/>
        <end position="222"/>
    </location>
</feature>
<dbReference type="InterPro" id="IPR049305">
    <property type="entry name" value="GlxA-like_b-barrel"/>
</dbReference>
<organism evidence="4 5">
    <name type="scientific">Candidatus Wildermuthbacteria bacterium RIFCSPHIGHO2_02_FULL_45_25</name>
    <dbReference type="NCBI Taxonomy" id="1802450"/>
    <lineage>
        <taxon>Bacteria</taxon>
        <taxon>Candidatus Wildermuthiibacteriota</taxon>
    </lineage>
</organism>
<keyword evidence="2" id="KW-1133">Transmembrane helix</keyword>
<sequence length="432" mass="46909">MSTIKKVIDIYPPGVARDFESGKEGSKPSMGGKREGNSARNRKSFTKPFIGGLIMLVVGIPLVAGFGPLGSVTIAVEPRMEDLQMEVAVVARTGETAPQVEKRIIPAFIHEKTVEGSQIFEATGVREKSEKARGVIRVYNTNTSASQTLVTGSRFISEDGKLFRSANAAKIPAQRQEKGRAVAGEVDIEVIAAETGESYNIEPSNFSLPGLVGSALYTKIYGKSFQSMKGGAESEVPVVTAGDIKNAQDRTVAQLKAKATAQVQSELPESFIAAEESLITEVLESGTEAKEGNELKHFTYSASVEAKILAFKRSDAEALAHTLLDALLKPDEVLEETSFKVVFRGERADVDSGTWLVKFNIYGKKYTNIDLNKVVADFEGKSYKGIQTVLDAYPMIARAEIVFKPFWLQTIPRDTRKIQAALSVDPHGAKLQ</sequence>
<dbReference type="AlphaFoldDB" id="A0A1G2QZ56"/>
<evidence type="ECO:0000313" key="5">
    <source>
        <dbReference type="Proteomes" id="UP000178092"/>
    </source>
</evidence>
<evidence type="ECO:0000256" key="1">
    <source>
        <dbReference type="SAM" id="MobiDB-lite"/>
    </source>
</evidence>
<comment type="caution">
    <text evidence="4">The sequence shown here is derived from an EMBL/GenBank/DDBJ whole genome shotgun (WGS) entry which is preliminary data.</text>
</comment>
<name>A0A1G2QZ56_9BACT</name>
<reference evidence="4 5" key="1">
    <citation type="journal article" date="2016" name="Nat. Commun.">
        <title>Thousands of microbial genomes shed light on interconnected biogeochemical processes in an aquifer system.</title>
        <authorList>
            <person name="Anantharaman K."/>
            <person name="Brown C.T."/>
            <person name="Hug L.A."/>
            <person name="Sharon I."/>
            <person name="Castelle C.J."/>
            <person name="Probst A.J."/>
            <person name="Thomas B.C."/>
            <person name="Singh A."/>
            <person name="Wilkins M.J."/>
            <person name="Karaoz U."/>
            <person name="Brodie E.L."/>
            <person name="Williams K.H."/>
            <person name="Hubbard S.S."/>
            <person name="Banfield J.F."/>
        </authorList>
    </citation>
    <scope>NUCLEOTIDE SEQUENCE [LARGE SCALE GENOMIC DNA]</scope>
</reference>
<feature type="region of interest" description="Disordered" evidence="1">
    <location>
        <begin position="18"/>
        <end position="42"/>
    </location>
</feature>
<dbReference type="EMBL" id="MHTV01000045">
    <property type="protein sequence ID" value="OHA65282.1"/>
    <property type="molecule type" value="Genomic_DNA"/>
</dbReference>
<proteinExistence type="predicted"/>
<evidence type="ECO:0000313" key="4">
    <source>
        <dbReference type="EMBL" id="OHA65282.1"/>
    </source>
</evidence>
<accession>A0A1G2QZ56</accession>
<feature type="transmembrane region" description="Helical" evidence="2">
    <location>
        <begin position="49"/>
        <end position="69"/>
    </location>
</feature>
<dbReference type="Proteomes" id="UP000178092">
    <property type="component" value="Unassembled WGS sequence"/>
</dbReference>
<dbReference type="Pfam" id="PF21110">
    <property type="entry name" value="GlxA"/>
    <property type="match status" value="1"/>
</dbReference>